<evidence type="ECO:0000313" key="2">
    <source>
        <dbReference type="Proteomes" id="UP000003094"/>
    </source>
</evidence>
<accession>A0A2R9SW52</accession>
<sequence length="98" mass="11513">MKWVTRLELLLPEMLRLLEQSVNMDSPSQRKDLTDRMIDWYEEICLSHLDARAIRVPNEEYADRLEIHIGSGQRTHTCSLDMRTRCGPQANARKGRFV</sequence>
<gene>
    <name evidence="1" type="ORF">PVOR_11775</name>
</gene>
<dbReference type="KEGG" id="pvo:PVOR_11775"/>
<comment type="caution">
    <text evidence="1">The sequence shown here is derived from an EMBL/GenBank/DDBJ whole genome shotgun (WGS) entry which is preliminary data.</text>
</comment>
<dbReference type="EMBL" id="ADHJ01000018">
    <property type="protein sequence ID" value="EFU41619.1"/>
    <property type="molecule type" value="Genomic_DNA"/>
</dbReference>
<dbReference type="RefSeq" id="WP_006209150.1">
    <property type="nucleotide sequence ID" value="NZ_ADHJ01000018.1"/>
</dbReference>
<reference evidence="1 2" key="1">
    <citation type="journal article" date="2010" name="BMC Genomics">
        <title>Genome sequence of the pattern forming Paenibacillus vortex bacterium reveals potential for thriving in complex environments.</title>
        <authorList>
            <person name="Sirota-Madi A."/>
            <person name="Olender T."/>
            <person name="Helman Y."/>
            <person name="Ingham C."/>
            <person name="Brainis I."/>
            <person name="Roth D."/>
            <person name="Hagi E."/>
            <person name="Brodsky L."/>
            <person name="Leshkowitz D."/>
            <person name="Galatenko V."/>
            <person name="Nikolaev V."/>
            <person name="Mugasimangalam R.C."/>
            <person name="Bransburg-Zabary S."/>
            <person name="Gutnick D.L."/>
            <person name="Lancet D."/>
            <person name="Ben-Jacob E."/>
        </authorList>
    </citation>
    <scope>NUCLEOTIDE SEQUENCE [LARGE SCALE GENOMIC DNA]</scope>
    <source>
        <strain evidence="1 2">V453</strain>
    </source>
</reference>
<dbReference type="Proteomes" id="UP000003094">
    <property type="component" value="Unassembled WGS sequence"/>
</dbReference>
<name>A0A2R9SW52_9BACL</name>
<keyword evidence="2" id="KW-1185">Reference proteome</keyword>
<proteinExistence type="predicted"/>
<organism evidence="1 2">
    <name type="scientific">Paenibacillus vortex V453</name>
    <dbReference type="NCBI Taxonomy" id="715225"/>
    <lineage>
        <taxon>Bacteria</taxon>
        <taxon>Bacillati</taxon>
        <taxon>Bacillota</taxon>
        <taxon>Bacilli</taxon>
        <taxon>Bacillales</taxon>
        <taxon>Paenibacillaceae</taxon>
        <taxon>Paenibacillus</taxon>
    </lineage>
</organism>
<protein>
    <submittedName>
        <fullName evidence="1">Uncharacterized protein</fullName>
    </submittedName>
</protein>
<evidence type="ECO:0000313" key="1">
    <source>
        <dbReference type="EMBL" id="EFU41619.1"/>
    </source>
</evidence>
<dbReference type="AlphaFoldDB" id="A0A2R9SW52"/>